<sequence>MSRLHARNPRSPPTTHNLRQPPSTSCDPPTQPHPTAATHQTSSPRPTFHFMPTLSLSSFFPSLLSTSSTPCLPSVHQGRMHRVHSFCLPRSPAANVLICTPPTSTSSPSSRLCCYCWFFSIESCLDGAAFFSR</sequence>
<feature type="compositionally biased region" description="Polar residues" evidence="1">
    <location>
        <begin position="13"/>
        <end position="27"/>
    </location>
</feature>
<dbReference type="EMBL" id="KQ414627">
    <property type="protein sequence ID" value="KOC67421.1"/>
    <property type="molecule type" value="Genomic_DNA"/>
</dbReference>
<name>A0A0L7R9I9_9HYME</name>
<gene>
    <name evidence="2" type="ORF">WH47_11600</name>
</gene>
<proteinExistence type="predicted"/>
<protein>
    <submittedName>
        <fullName evidence="2">Uncharacterized protein</fullName>
    </submittedName>
</protein>
<dbReference type="AlphaFoldDB" id="A0A0L7R9I9"/>
<reference evidence="2 3" key="1">
    <citation type="submission" date="2015-07" db="EMBL/GenBank/DDBJ databases">
        <title>The genome of Habropoda laboriosa.</title>
        <authorList>
            <person name="Pan H."/>
            <person name="Kapheim K."/>
        </authorList>
    </citation>
    <scope>NUCLEOTIDE SEQUENCE [LARGE SCALE GENOMIC DNA]</scope>
    <source>
        <strain evidence="2">0110345459</strain>
    </source>
</reference>
<evidence type="ECO:0000256" key="1">
    <source>
        <dbReference type="SAM" id="MobiDB-lite"/>
    </source>
</evidence>
<organism evidence="2 3">
    <name type="scientific">Habropoda laboriosa</name>
    <dbReference type="NCBI Taxonomy" id="597456"/>
    <lineage>
        <taxon>Eukaryota</taxon>
        <taxon>Metazoa</taxon>
        <taxon>Ecdysozoa</taxon>
        <taxon>Arthropoda</taxon>
        <taxon>Hexapoda</taxon>
        <taxon>Insecta</taxon>
        <taxon>Pterygota</taxon>
        <taxon>Neoptera</taxon>
        <taxon>Endopterygota</taxon>
        <taxon>Hymenoptera</taxon>
        <taxon>Apocrita</taxon>
        <taxon>Aculeata</taxon>
        <taxon>Apoidea</taxon>
        <taxon>Anthophila</taxon>
        <taxon>Apidae</taxon>
        <taxon>Habropoda</taxon>
    </lineage>
</organism>
<evidence type="ECO:0000313" key="2">
    <source>
        <dbReference type="EMBL" id="KOC67421.1"/>
    </source>
</evidence>
<evidence type="ECO:0000313" key="3">
    <source>
        <dbReference type="Proteomes" id="UP000053825"/>
    </source>
</evidence>
<feature type="region of interest" description="Disordered" evidence="1">
    <location>
        <begin position="1"/>
        <end position="46"/>
    </location>
</feature>
<accession>A0A0L7R9I9</accession>
<dbReference type="Proteomes" id="UP000053825">
    <property type="component" value="Unassembled WGS sequence"/>
</dbReference>
<keyword evidence="3" id="KW-1185">Reference proteome</keyword>